<feature type="domain" description="Competence protein CoiA-like N-terminal" evidence="1">
    <location>
        <begin position="20"/>
        <end position="49"/>
    </location>
</feature>
<protein>
    <submittedName>
        <fullName evidence="2">Competence protein</fullName>
    </submittedName>
</protein>
<dbReference type="InterPro" id="IPR057253">
    <property type="entry name" value="CoiA-like_N"/>
</dbReference>
<proteinExistence type="predicted"/>
<dbReference type="Pfam" id="PF25164">
    <property type="entry name" value="CoiA_N"/>
    <property type="match status" value="1"/>
</dbReference>
<evidence type="ECO:0000313" key="3">
    <source>
        <dbReference type="Proteomes" id="UP000054823"/>
    </source>
</evidence>
<reference evidence="2 3" key="1">
    <citation type="submission" date="2015-09" db="EMBL/GenBank/DDBJ databases">
        <authorList>
            <consortium name="Swine Surveillance"/>
        </authorList>
    </citation>
    <scope>NUCLEOTIDE SEQUENCE [LARGE SCALE GENOMIC DNA]</scope>
    <source>
        <strain evidence="2 3">CECT 7688</strain>
    </source>
</reference>
<organism evidence="2 3">
    <name type="scientific">Shimia marina</name>
    <dbReference type="NCBI Taxonomy" id="321267"/>
    <lineage>
        <taxon>Bacteria</taxon>
        <taxon>Pseudomonadati</taxon>
        <taxon>Pseudomonadota</taxon>
        <taxon>Alphaproteobacteria</taxon>
        <taxon>Rhodobacterales</taxon>
        <taxon>Roseobacteraceae</taxon>
    </lineage>
</organism>
<dbReference type="Proteomes" id="UP000054823">
    <property type="component" value="Unassembled WGS sequence"/>
</dbReference>
<keyword evidence="3" id="KW-1185">Reference proteome</keyword>
<evidence type="ECO:0000313" key="2">
    <source>
        <dbReference type="EMBL" id="CUH50766.1"/>
    </source>
</evidence>
<sequence length="217" mass="25020">MRFALIDSVRCEANPGHAGVCPHCGSVVIAKCGSIKVGHWAHKSRRNCDSLWEPETPWHRSWKDVFPIEWQEHGRRDPIGELHIADVLTPQELALEFQHSPIKRDEVEVRTNFHGNICWIVDGLRLENSLKQFSHALDVGYRIRSRGAPIFQRYHSDSLLLKKWSGLNAPIVFDFGGEDLWIIGRSDINSSYVYPLRRPLLVREFKRGNRPPPIQNM</sequence>
<dbReference type="EMBL" id="CYPW01000002">
    <property type="protein sequence ID" value="CUH50766.1"/>
    <property type="molecule type" value="Genomic_DNA"/>
</dbReference>
<dbReference type="STRING" id="321267.SHM7688_00195"/>
<accession>A0A0P1EJV4</accession>
<dbReference type="AlphaFoldDB" id="A0A0P1EJV4"/>
<dbReference type="OrthoDB" id="4212451at2"/>
<evidence type="ECO:0000259" key="1">
    <source>
        <dbReference type="Pfam" id="PF25164"/>
    </source>
</evidence>
<dbReference type="RefSeq" id="WP_083498813.1">
    <property type="nucleotide sequence ID" value="NZ_CYPW01000002.1"/>
</dbReference>
<name>A0A0P1EJV4_9RHOB</name>
<gene>
    <name evidence="2" type="ORF">SHM7688_00195</name>
</gene>